<name>A0A6J5MUL5_9CAUD</name>
<sequence length="183" mass="18701">MKLLATLLLFAFVGTAHAAPATLILKNQFGEQSNNTVLSTGTFGGYGVYVQRLSVTFAQLNTATSGVALSLGVALPDKAIIRQVYYNVRTTFADSGTAGDADTSTLSIGANTNVDLKAAVTIANGANAWDAGIGAGIPVGTAATMVKTTAARNIKVVWTAGTGNATSLTAGAMDIFVEYVYGQ</sequence>
<dbReference type="EMBL" id="LR796527">
    <property type="protein sequence ID" value="CAB4149691.1"/>
    <property type="molecule type" value="Genomic_DNA"/>
</dbReference>
<accession>A0A6J5MUL5</accession>
<reference evidence="1" key="1">
    <citation type="submission" date="2020-04" db="EMBL/GenBank/DDBJ databases">
        <authorList>
            <person name="Chiriac C."/>
            <person name="Salcher M."/>
            <person name="Ghai R."/>
            <person name="Kavagutti S V."/>
        </authorList>
    </citation>
    <scope>NUCLEOTIDE SEQUENCE</scope>
</reference>
<gene>
    <name evidence="1" type="ORF">UFOVP558_19</name>
</gene>
<organism evidence="1">
    <name type="scientific">uncultured Caudovirales phage</name>
    <dbReference type="NCBI Taxonomy" id="2100421"/>
    <lineage>
        <taxon>Viruses</taxon>
        <taxon>Duplodnaviria</taxon>
        <taxon>Heunggongvirae</taxon>
        <taxon>Uroviricota</taxon>
        <taxon>Caudoviricetes</taxon>
        <taxon>Peduoviridae</taxon>
        <taxon>Maltschvirus</taxon>
        <taxon>Maltschvirus maltsch</taxon>
    </lineage>
</organism>
<evidence type="ECO:0000313" key="1">
    <source>
        <dbReference type="EMBL" id="CAB4149691.1"/>
    </source>
</evidence>
<protein>
    <submittedName>
        <fullName evidence="1">Uncharacterized protein</fullName>
    </submittedName>
</protein>
<proteinExistence type="predicted"/>